<evidence type="ECO:0000256" key="2">
    <source>
        <dbReference type="SAM" id="MobiDB-lite"/>
    </source>
</evidence>
<dbReference type="GO" id="GO:0008270">
    <property type="term" value="F:zinc ion binding"/>
    <property type="evidence" value="ECO:0007669"/>
    <property type="project" value="UniProtKB-KW"/>
</dbReference>
<feature type="domain" description="CCHC-type" evidence="3">
    <location>
        <begin position="225"/>
        <end position="239"/>
    </location>
</feature>
<feature type="compositionally biased region" description="Basic residues" evidence="2">
    <location>
        <begin position="169"/>
        <end position="184"/>
    </location>
</feature>
<feature type="compositionally biased region" description="Low complexity" evidence="2">
    <location>
        <begin position="185"/>
        <end position="208"/>
    </location>
</feature>
<evidence type="ECO:0000313" key="5">
    <source>
        <dbReference type="WBParaSite" id="PSU_v2.g8128.t1"/>
    </source>
</evidence>
<keyword evidence="1" id="KW-0863">Zinc-finger</keyword>
<sequence length="361" mass="40219">MIQQIQIVLSIAHKVGLVNSVLDSVTFDRVTNALLPDDVATFADWAKFKNVFISLFDTKHSLFADRYKAFQMEWLGPAYEPLQEFVARIRRSVAMFKFADFSENELSTLLILMAMKAPALESLRSLALNALIKTPKESLANVETLLENALMTERDQKLPEQQHVNFVKKVKFSPSSSKKHRHRTSSPSSVSSTSSNDSSSSRRGSCDSCGANHARSQCRLRNAECHACGKSGHIKKVCKAGKRKMDNAQSSSKESHASSRSNKKVGFVRVMPVRVVNARRRPSFAASIDASSLHLQYDSGSDITILSRRDYQNVGYPTLTPSYVKARAADNRTIKLDGYFSATILCSNISKSMDIHFALWT</sequence>
<feature type="region of interest" description="Disordered" evidence="2">
    <location>
        <begin position="169"/>
        <end position="208"/>
    </location>
</feature>
<dbReference type="WBParaSite" id="PSU_v2.g8128.t1">
    <property type="protein sequence ID" value="PSU_v2.g8128.t1"/>
    <property type="gene ID" value="PSU_v2.g8128"/>
</dbReference>
<dbReference type="PROSITE" id="PS50158">
    <property type="entry name" value="ZF_CCHC"/>
    <property type="match status" value="1"/>
</dbReference>
<dbReference type="AlphaFoldDB" id="A0A914Z8A6"/>
<protein>
    <submittedName>
        <fullName evidence="5">CCHC-type domain-containing protein</fullName>
    </submittedName>
</protein>
<keyword evidence="4" id="KW-1185">Reference proteome</keyword>
<proteinExistence type="predicted"/>
<feature type="region of interest" description="Disordered" evidence="2">
    <location>
        <begin position="240"/>
        <end position="263"/>
    </location>
</feature>
<dbReference type="PANTHER" id="PTHR37984">
    <property type="entry name" value="PROTEIN CBG26694"/>
    <property type="match status" value="1"/>
</dbReference>
<dbReference type="GO" id="GO:0003676">
    <property type="term" value="F:nucleic acid binding"/>
    <property type="evidence" value="ECO:0007669"/>
    <property type="project" value="InterPro"/>
</dbReference>
<organism evidence="4 5">
    <name type="scientific">Panagrolaimus superbus</name>
    <dbReference type="NCBI Taxonomy" id="310955"/>
    <lineage>
        <taxon>Eukaryota</taxon>
        <taxon>Metazoa</taxon>
        <taxon>Ecdysozoa</taxon>
        <taxon>Nematoda</taxon>
        <taxon>Chromadorea</taxon>
        <taxon>Rhabditida</taxon>
        <taxon>Tylenchina</taxon>
        <taxon>Panagrolaimomorpha</taxon>
        <taxon>Panagrolaimoidea</taxon>
        <taxon>Panagrolaimidae</taxon>
        <taxon>Panagrolaimus</taxon>
    </lineage>
</organism>
<dbReference type="InterPro" id="IPR001878">
    <property type="entry name" value="Znf_CCHC"/>
</dbReference>
<keyword evidence="1" id="KW-0479">Metal-binding</keyword>
<evidence type="ECO:0000256" key="1">
    <source>
        <dbReference type="PROSITE-ProRule" id="PRU00047"/>
    </source>
</evidence>
<reference evidence="5" key="1">
    <citation type="submission" date="2022-11" db="UniProtKB">
        <authorList>
            <consortium name="WormBaseParasite"/>
        </authorList>
    </citation>
    <scope>IDENTIFICATION</scope>
</reference>
<dbReference type="Proteomes" id="UP000887577">
    <property type="component" value="Unplaced"/>
</dbReference>
<name>A0A914Z8A6_9BILA</name>
<evidence type="ECO:0000259" key="3">
    <source>
        <dbReference type="PROSITE" id="PS50158"/>
    </source>
</evidence>
<accession>A0A914Z8A6</accession>
<dbReference type="PANTHER" id="PTHR37984:SF9">
    <property type="entry name" value="INTEGRASE CATALYTIC DOMAIN-CONTAINING PROTEIN"/>
    <property type="match status" value="1"/>
</dbReference>
<dbReference type="InterPro" id="IPR050951">
    <property type="entry name" value="Retrovirus_Pol_polyprotein"/>
</dbReference>
<evidence type="ECO:0000313" key="4">
    <source>
        <dbReference type="Proteomes" id="UP000887577"/>
    </source>
</evidence>
<keyword evidence="1" id="KW-0862">Zinc</keyword>